<dbReference type="PANTHER" id="PTHR43669:SF3">
    <property type="entry name" value="ALCOHOL DEHYDROGENASE, PUTATIVE (AFU_ORTHOLOGUE AFUA_3G03445)-RELATED"/>
    <property type="match status" value="1"/>
</dbReference>
<keyword evidence="2" id="KW-0560">Oxidoreductase</keyword>
<dbReference type="InterPro" id="IPR020904">
    <property type="entry name" value="Sc_DH/Rdtase_CS"/>
</dbReference>
<dbReference type="Proteomes" id="UP000320184">
    <property type="component" value="Unassembled WGS sequence"/>
</dbReference>
<reference evidence="4 5" key="1">
    <citation type="journal article" date="2019" name="Nat. Microbiol.">
        <title>Mediterranean grassland soil C-N compound turnover is dependent on rainfall and depth, and is mediated by genomically divergent microorganisms.</title>
        <authorList>
            <person name="Diamond S."/>
            <person name="Andeer P.F."/>
            <person name="Li Z."/>
            <person name="Crits-Christoph A."/>
            <person name="Burstein D."/>
            <person name="Anantharaman K."/>
            <person name="Lane K.R."/>
            <person name="Thomas B.C."/>
            <person name="Pan C."/>
            <person name="Northen T.R."/>
            <person name="Banfield J.F."/>
        </authorList>
    </citation>
    <scope>NUCLEOTIDE SEQUENCE [LARGE SCALE GENOMIC DNA]</scope>
    <source>
        <strain evidence="4">WS_3</strain>
    </source>
</reference>
<dbReference type="PROSITE" id="PS00061">
    <property type="entry name" value="ADH_SHORT"/>
    <property type="match status" value="1"/>
</dbReference>
<dbReference type="SUPFAM" id="SSF51735">
    <property type="entry name" value="NAD(P)-binding Rossmann-fold domains"/>
    <property type="match status" value="1"/>
</dbReference>
<comment type="similarity">
    <text evidence="1 3">Belongs to the short-chain dehydrogenases/reductases (SDR) family.</text>
</comment>
<dbReference type="InterPro" id="IPR036291">
    <property type="entry name" value="NAD(P)-bd_dom_sf"/>
</dbReference>
<name>A0A538SIT8_UNCEI</name>
<proteinExistence type="inferred from homology"/>
<dbReference type="Gene3D" id="3.40.50.720">
    <property type="entry name" value="NAD(P)-binding Rossmann-like Domain"/>
    <property type="match status" value="1"/>
</dbReference>
<dbReference type="CDD" id="cd05233">
    <property type="entry name" value="SDR_c"/>
    <property type="match status" value="1"/>
</dbReference>
<dbReference type="InterPro" id="IPR002347">
    <property type="entry name" value="SDR_fam"/>
</dbReference>
<dbReference type="EMBL" id="VBOT01000075">
    <property type="protein sequence ID" value="TMQ51292.1"/>
    <property type="molecule type" value="Genomic_DNA"/>
</dbReference>
<evidence type="ECO:0000313" key="4">
    <source>
        <dbReference type="EMBL" id="TMQ51292.1"/>
    </source>
</evidence>
<protein>
    <submittedName>
        <fullName evidence="4">SDR family NAD(P)-dependent oxidoreductase</fullName>
    </submittedName>
</protein>
<dbReference type="PANTHER" id="PTHR43669">
    <property type="entry name" value="5-KETO-D-GLUCONATE 5-REDUCTASE"/>
    <property type="match status" value="1"/>
</dbReference>
<evidence type="ECO:0000256" key="2">
    <source>
        <dbReference type="ARBA" id="ARBA00023002"/>
    </source>
</evidence>
<gene>
    <name evidence="4" type="ORF">E6K73_06220</name>
</gene>
<organism evidence="4 5">
    <name type="scientific">Eiseniibacteriota bacterium</name>
    <dbReference type="NCBI Taxonomy" id="2212470"/>
    <lineage>
        <taxon>Bacteria</taxon>
        <taxon>Candidatus Eiseniibacteriota</taxon>
    </lineage>
</organism>
<comment type="caution">
    <text evidence="4">The sequence shown here is derived from an EMBL/GenBank/DDBJ whole genome shotgun (WGS) entry which is preliminary data.</text>
</comment>
<evidence type="ECO:0000256" key="1">
    <source>
        <dbReference type="ARBA" id="ARBA00006484"/>
    </source>
</evidence>
<evidence type="ECO:0000256" key="3">
    <source>
        <dbReference type="RuleBase" id="RU000363"/>
    </source>
</evidence>
<dbReference type="PRINTS" id="PR00080">
    <property type="entry name" value="SDRFAMILY"/>
</dbReference>
<dbReference type="PRINTS" id="PR00081">
    <property type="entry name" value="GDHRDH"/>
</dbReference>
<dbReference type="FunFam" id="3.40.50.720:FF:000084">
    <property type="entry name" value="Short-chain dehydrogenase reductase"/>
    <property type="match status" value="1"/>
</dbReference>
<dbReference type="GO" id="GO:0016491">
    <property type="term" value="F:oxidoreductase activity"/>
    <property type="evidence" value="ECO:0007669"/>
    <property type="project" value="UniProtKB-KW"/>
</dbReference>
<dbReference type="Pfam" id="PF00106">
    <property type="entry name" value="adh_short"/>
    <property type="match status" value="1"/>
</dbReference>
<evidence type="ECO:0000313" key="5">
    <source>
        <dbReference type="Proteomes" id="UP000320184"/>
    </source>
</evidence>
<accession>A0A538SIT8</accession>
<dbReference type="AlphaFoldDB" id="A0A538SIT8"/>
<sequence length="245" mass="24954">MSSAPRLGGKVALVTGASRGLGLAIAQALVAEGGAVACLARAGPELSRAVSDLAATGAGALAVPADVTDSGQVERAVRQTLEKWGRLDIVVLNAGTWQGAPVHETSEQMWDLLLDLNLKGAFLTLKYAVPALIAGGGGTIVGIGSLGAWAGQPGASAYAASKWGLRGLLESVALELKPHRVRVSLVHPHNINSAGPPLARDAPERTRKLEPSEIAALVAWICTAPDHVSLGNVTIWPVAAGITAG</sequence>